<evidence type="ECO:0000256" key="4">
    <source>
        <dbReference type="PROSITE-ProRule" id="PRU10141"/>
    </source>
</evidence>
<dbReference type="InParanoid" id="A0A1D3CZG4"/>
<evidence type="ECO:0000256" key="3">
    <source>
        <dbReference type="PROSITE-ProRule" id="PRU00176"/>
    </source>
</evidence>
<name>A0A1D3CZG4_9EIME</name>
<dbReference type="Gene3D" id="1.10.510.10">
    <property type="entry name" value="Transferase(Phosphotransferase) domain 1"/>
    <property type="match status" value="1"/>
</dbReference>
<dbReference type="Gene3D" id="3.30.70.330">
    <property type="match status" value="1"/>
</dbReference>
<dbReference type="CDD" id="cd00590">
    <property type="entry name" value="RRM_SF"/>
    <property type="match status" value="1"/>
</dbReference>
<dbReference type="InterPro" id="IPR035979">
    <property type="entry name" value="RBD_domain_sf"/>
</dbReference>
<keyword evidence="3" id="KW-0694">RNA-binding</keyword>
<accession>A0A1D3CZG4</accession>
<dbReference type="VEuPathDB" id="ToxoDB:cyc_04674"/>
<dbReference type="PROSITE" id="PS50102">
    <property type="entry name" value="RRM"/>
    <property type="match status" value="1"/>
</dbReference>
<dbReference type="GO" id="GO:0004672">
    <property type="term" value="F:protein kinase activity"/>
    <property type="evidence" value="ECO:0007669"/>
    <property type="project" value="InterPro"/>
</dbReference>
<feature type="binding site" evidence="4">
    <location>
        <position position="53"/>
    </location>
    <ligand>
        <name>ATP</name>
        <dbReference type="ChEBI" id="CHEBI:30616"/>
    </ligand>
</feature>
<dbReference type="InterPro" id="IPR017441">
    <property type="entry name" value="Protein_kinase_ATP_BS"/>
</dbReference>
<dbReference type="PANTHER" id="PTHR27001">
    <property type="entry name" value="OS01G0253100 PROTEIN"/>
    <property type="match status" value="1"/>
</dbReference>
<feature type="compositionally biased region" description="Basic residues" evidence="5">
    <location>
        <begin position="492"/>
        <end position="502"/>
    </location>
</feature>
<proteinExistence type="predicted"/>
<protein>
    <submittedName>
        <fullName evidence="8">Tyrosine kinase-like</fullName>
    </submittedName>
</protein>
<feature type="region of interest" description="Disordered" evidence="5">
    <location>
        <begin position="666"/>
        <end position="701"/>
    </location>
</feature>
<dbReference type="Proteomes" id="UP000095192">
    <property type="component" value="Unassembled WGS sequence"/>
</dbReference>
<evidence type="ECO:0000313" key="8">
    <source>
        <dbReference type="EMBL" id="OEH76591.1"/>
    </source>
</evidence>
<dbReference type="Pfam" id="PF00076">
    <property type="entry name" value="RRM_1"/>
    <property type="match status" value="1"/>
</dbReference>
<dbReference type="Pfam" id="PF00069">
    <property type="entry name" value="Pkinase"/>
    <property type="match status" value="1"/>
</dbReference>
<feature type="domain" description="RRM" evidence="7">
    <location>
        <begin position="942"/>
        <end position="999"/>
    </location>
</feature>
<feature type="region of interest" description="Disordered" evidence="5">
    <location>
        <begin position="481"/>
        <end position="514"/>
    </location>
</feature>
<organism evidence="8 9">
    <name type="scientific">Cyclospora cayetanensis</name>
    <dbReference type="NCBI Taxonomy" id="88456"/>
    <lineage>
        <taxon>Eukaryota</taxon>
        <taxon>Sar</taxon>
        <taxon>Alveolata</taxon>
        <taxon>Apicomplexa</taxon>
        <taxon>Conoidasida</taxon>
        <taxon>Coccidia</taxon>
        <taxon>Eucoccidiorida</taxon>
        <taxon>Eimeriorina</taxon>
        <taxon>Eimeriidae</taxon>
        <taxon>Cyclospora</taxon>
    </lineage>
</organism>
<dbReference type="GO" id="GO:0003723">
    <property type="term" value="F:RNA binding"/>
    <property type="evidence" value="ECO:0007669"/>
    <property type="project" value="UniProtKB-UniRule"/>
</dbReference>
<dbReference type="EMBL" id="JROU02001405">
    <property type="protein sequence ID" value="OEH76591.1"/>
    <property type="molecule type" value="Genomic_DNA"/>
</dbReference>
<dbReference type="PANTHER" id="PTHR27001:SF931">
    <property type="entry name" value="OS11G0664100 PROTEIN"/>
    <property type="match status" value="1"/>
</dbReference>
<dbReference type="SUPFAM" id="SSF56112">
    <property type="entry name" value="Protein kinase-like (PK-like)"/>
    <property type="match status" value="1"/>
</dbReference>
<dbReference type="PROSITE" id="PS00107">
    <property type="entry name" value="PROTEIN_KINASE_ATP"/>
    <property type="match status" value="1"/>
</dbReference>
<dbReference type="GO" id="GO:0005886">
    <property type="term" value="C:plasma membrane"/>
    <property type="evidence" value="ECO:0007669"/>
    <property type="project" value="TreeGrafter"/>
</dbReference>
<comment type="caution">
    <text evidence="8">The sequence shown here is derived from an EMBL/GenBank/DDBJ whole genome shotgun (WGS) entry which is preliminary data.</text>
</comment>
<evidence type="ECO:0000259" key="6">
    <source>
        <dbReference type="PROSITE" id="PS50011"/>
    </source>
</evidence>
<evidence type="ECO:0000256" key="1">
    <source>
        <dbReference type="ARBA" id="ARBA00022741"/>
    </source>
</evidence>
<dbReference type="PROSITE" id="PS50011">
    <property type="entry name" value="PROTEIN_KINASE_DOM"/>
    <property type="match status" value="1"/>
</dbReference>
<dbReference type="PROSITE" id="PS00108">
    <property type="entry name" value="PROTEIN_KINASE_ST"/>
    <property type="match status" value="1"/>
</dbReference>
<sequence length="1103" mass="121217">MKYDVLGRKRAHGLLFCPEVYTATDGFRHLLGMGAYGIVYRGFMRDGLEVAVKRLNDPSEAGFEREVIVLSKFSGIFTSLDCVPVVMSATGTLTWHDRLSIALDTAVALSHLHRHCLTVYHRDIKTANILLDKHKHAKVSDFGLACLAKKGKGRFPVRQTAGTVGYADPKYIARGVRHLHALIDPLWDCGCCCSSMVSEMAEVYSLGMVMLELLTAKPPVVINSDGTVTFVLALLARDFTRLTKAADPQAGFPSSVLHAFAEIAVSCIQDDDTKRPSFQCIVRQLRCLKEAATSICLREWMRVNVSWRDDTYSWLLAASPGPSCFCSLCMNPNSFSLRDWGVSPLLQEGLVGEHTARETPTMQEASAEGRSLLRTERASTLVLVPDSVTSSLHLDCGEPLPTEASEDLALDACAMCAPSTATPAAMHADLMVTAQDQSSSKAAATAATGQGAAVTMPSCAAFLAGPVKASPSGDSVLLASPFWRGERESQKQKPKRPARTSSRKQQQLSGEGDCRLLVHQRRLRGCTGSTTSTMTNGGSIGSMRNSGSNIFSNSSNSWNSCSYSNHSIRSTMSTPADRLLLYADFLGDAAIPEDCPSSRVSTHNGVLIASAAAKADSRCVLLSVDEASLGKVVKRIAALQQPEPLQLMPLQQQRRVVSSRVLEAPSNHCDSTSKVPTAFLPADDSGTPPTASIRETRQPSAQMRHHCIENCNSMNDGGKTCQGQQQLLQQKHQKAHEAPSTPFGFASSLLGTISLHDNATRGLYQQRTDAHTTVGAARTAAPMRIERGQEVKGAGDGGTHALISSPTLQRLQQLLQRILPSCILVYTIGIIGGLAHYSDSEHCLSVRQVDIYCCVRMLESNVGSSEATHAVLPEGACAGWLALQQQRPPVLQQLQQALDLELSKQGEWVRRPLRSPETGEPINWLYEAPESGYEPLSVYGPETVLVEGLPMGRTPEFLQERLWRYFSRFGRVKSVHVLPHKLDPYQTNGKAFVAFEKEEADCCMESWKLSCLYTGERENHDCQTLLCVHSETQKQIDRWLHKDPLPEELQTWSRSKDAYKIHDERHQFKIRLRRERKKAELHRRLQRAAVKRAAELQQQQQPA</sequence>
<dbReference type="SMART" id="SM00220">
    <property type="entry name" value="S_TKc"/>
    <property type="match status" value="1"/>
</dbReference>
<evidence type="ECO:0000256" key="5">
    <source>
        <dbReference type="SAM" id="MobiDB-lite"/>
    </source>
</evidence>
<reference evidence="8 9" key="1">
    <citation type="journal article" date="2016" name="BMC Genomics">
        <title>Comparative genomics reveals Cyclospora cayetanensis possesses coccidia-like metabolism and invasion components but unique surface antigens.</title>
        <authorList>
            <person name="Liu S."/>
            <person name="Wang L."/>
            <person name="Zheng H."/>
            <person name="Xu Z."/>
            <person name="Roellig D.M."/>
            <person name="Li N."/>
            <person name="Frace M.A."/>
            <person name="Tang K."/>
            <person name="Arrowood M.J."/>
            <person name="Moss D.M."/>
            <person name="Zhang L."/>
            <person name="Feng Y."/>
            <person name="Xiao L."/>
        </authorList>
    </citation>
    <scope>NUCLEOTIDE SEQUENCE [LARGE SCALE GENOMIC DNA]</scope>
    <source>
        <strain evidence="8 9">CHN_HEN01</strain>
    </source>
</reference>
<keyword evidence="9" id="KW-1185">Reference proteome</keyword>
<evidence type="ECO:0000259" key="7">
    <source>
        <dbReference type="PROSITE" id="PS50102"/>
    </source>
</evidence>
<dbReference type="InterPro" id="IPR008271">
    <property type="entry name" value="Ser/Thr_kinase_AS"/>
</dbReference>
<dbReference type="InterPro" id="IPR000504">
    <property type="entry name" value="RRM_dom"/>
</dbReference>
<dbReference type="GO" id="GO:0005524">
    <property type="term" value="F:ATP binding"/>
    <property type="evidence" value="ECO:0007669"/>
    <property type="project" value="UniProtKB-UniRule"/>
</dbReference>
<dbReference type="InterPro" id="IPR011009">
    <property type="entry name" value="Kinase-like_dom_sf"/>
</dbReference>
<dbReference type="AlphaFoldDB" id="A0A1D3CZG4"/>
<dbReference type="SUPFAM" id="SSF54928">
    <property type="entry name" value="RNA-binding domain, RBD"/>
    <property type="match status" value="1"/>
</dbReference>
<evidence type="ECO:0000256" key="2">
    <source>
        <dbReference type="ARBA" id="ARBA00022840"/>
    </source>
</evidence>
<feature type="domain" description="Protein kinase" evidence="6">
    <location>
        <begin position="25"/>
        <end position="301"/>
    </location>
</feature>
<gene>
    <name evidence="8" type="ORF">cyc_04674</name>
</gene>
<keyword evidence="1 4" id="KW-0547">Nucleotide-binding</keyword>
<dbReference type="InterPro" id="IPR012677">
    <property type="entry name" value="Nucleotide-bd_a/b_plait_sf"/>
</dbReference>
<dbReference type="Gene3D" id="3.30.200.20">
    <property type="entry name" value="Phosphorylase Kinase, domain 1"/>
    <property type="match status" value="1"/>
</dbReference>
<dbReference type="InterPro" id="IPR000719">
    <property type="entry name" value="Prot_kinase_dom"/>
</dbReference>
<evidence type="ECO:0000313" key="9">
    <source>
        <dbReference type="Proteomes" id="UP000095192"/>
    </source>
</evidence>
<keyword evidence="2 4" id="KW-0067">ATP-binding</keyword>